<keyword evidence="3 4" id="KW-0998">Cell outer membrane</keyword>
<evidence type="ECO:0000313" key="7">
    <source>
        <dbReference type="EMBL" id="QDH79846.1"/>
    </source>
</evidence>
<organism evidence="7 8">
    <name type="scientific">Echinicola soli</name>
    <dbReference type="NCBI Taxonomy" id="2591634"/>
    <lineage>
        <taxon>Bacteria</taxon>
        <taxon>Pseudomonadati</taxon>
        <taxon>Bacteroidota</taxon>
        <taxon>Cytophagia</taxon>
        <taxon>Cytophagales</taxon>
        <taxon>Cyclobacteriaceae</taxon>
        <taxon>Echinicola</taxon>
    </lineage>
</organism>
<dbReference type="NCBIfam" id="TIGR04056">
    <property type="entry name" value="OMP_RagA_SusC"/>
    <property type="match status" value="1"/>
</dbReference>
<gene>
    <name evidence="7" type="ORF">FKX85_12715</name>
</gene>
<dbReference type="GO" id="GO:0009279">
    <property type="term" value="C:cell outer membrane"/>
    <property type="evidence" value="ECO:0007669"/>
    <property type="project" value="UniProtKB-SubCell"/>
</dbReference>
<keyword evidence="4" id="KW-0812">Transmembrane</keyword>
<evidence type="ECO:0000256" key="3">
    <source>
        <dbReference type="ARBA" id="ARBA00023237"/>
    </source>
</evidence>
<dbReference type="InterPro" id="IPR012910">
    <property type="entry name" value="Plug_dom"/>
</dbReference>
<dbReference type="InterPro" id="IPR011662">
    <property type="entry name" value="Secretin/TonB_short_N"/>
</dbReference>
<dbReference type="EMBL" id="CP041253">
    <property type="protein sequence ID" value="QDH79846.1"/>
    <property type="molecule type" value="Genomic_DNA"/>
</dbReference>
<dbReference type="NCBIfam" id="TIGR04057">
    <property type="entry name" value="SusC_RagA_signa"/>
    <property type="match status" value="1"/>
</dbReference>
<dbReference type="InterPro" id="IPR039426">
    <property type="entry name" value="TonB-dep_rcpt-like"/>
</dbReference>
<reference evidence="7 8" key="1">
    <citation type="submission" date="2019-06" db="EMBL/GenBank/DDBJ databases">
        <title>Echinicola alkalisoli sp. nov. isolated from saline soil.</title>
        <authorList>
            <person name="Sun J.-Q."/>
            <person name="Xu L."/>
        </authorList>
    </citation>
    <scope>NUCLEOTIDE SEQUENCE [LARGE SCALE GENOMIC DNA]</scope>
    <source>
        <strain evidence="7 8">LN3S3</strain>
    </source>
</reference>
<keyword evidence="1 4" id="KW-0813">Transport</keyword>
<dbReference type="SUPFAM" id="SSF49464">
    <property type="entry name" value="Carboxypeptidase regulatory domain-like"/>
    <property type="match status" value="1"/>
</dbReference>
<dbReference type="Pfam" id="PF07715">
    <property type="entry name" value="Plug"/>
    <property type="match status" value="1"/>
</dbReference>
<protein>
    <submittedName>
        <fullName evidence="7">TonB-dependent receptor</fullName>
    </submittedName>
</protein>
<dbReference type="AlphaFoldDB" id="A0A514CJ98"/>
<evidence type="ECO:0000256" key="4">
    <source>
        <dbReference type="PROSITE-ProRule" id="PRU01360"/>
    </source>
</evidence>
<evidence type="ECO:0000256" key="2">
    <source>
        <dbReference type="ARBA" id="ARBA00023136"/>
    </source>
</evidence>
<keyword evidence="4" id="KW-1134">Transmembrane beta strand</keyword>
<feature type="domain" description="TonB-dependent receptor plug" evidence="6">
    <location>
        <begin position="225"/>
        <end position="330"/>
    </location>
</feature>
<evidence type="ECO:0000259" key="6">
    <source>
        <dbReference type="Pfam" id="PF07715"/>
    </source>
</evidence>
<dbReference type="FunFam" id="2.170.130.10:FF:000003">
    <property type="entry name" value="SusC/RagA family TonB-linked outer membrane protein"/>
    <property type="match status" value="1"/>
</dbReference>
<dbReference type="OrthoDB" id="9768177at2"/>
<proteinExistence type="inferred from homology"/>
<feature type="domain" description="Secretin/TonB short N-terminal" evidence="5">
    <location>
        <begin position="71"/>
        <end position="120"/>
    </location>
</feature>
<name>A0A514CJ98_9BACT</name>
<dbReference type="KEGG" id="echi:FKX85_12715"/>
<evidence type="ECO:0000256" key="1">
    <source>
        <dbReference type="ARBA" id="ARBA00022448"/>
    </source>
</evidence>
<evidence type="ECO:0000313" key="8">
    <source>
        <dbReference type="Proteomes" id="UP000316614"/>
    </source>
</evidence>
<dbReference type="InterPro" id="IPR037066">
    <property type="entry name" value="Plug_dom_sf"/>
</dbReference>
<dbReference type="Proteomes" id="UP000316614">
    <property type="component" value="Chromosome"/>
</dbReference>
<dbReference type="SUPFAM" id="SSF56935">
    <property type="entry name" value="Porins"/>
    <property type="match status" value="1"/>
</dbReference>
<dbReference type="InterPro" id="IPR023996">
    <property type="entry name" value="TonB-dep_OMP_SusC/RagA"/>
</dbReference>
<dbReference type="PROSITE" id="PS52016">
    <property type="entry name" value="TONB_DEPENDENT_REC_3"/>
    <property type="match status" value="1"/>
</dbReference>
<sequence length="1146" mass="128539">MNLLYHNLPSLIQRRRGMLLKLSRIMKLLFFFLTVIQFSVFGFTDAQQITLNEKNTPIKTVLEKATMQSGYSFLFNEKVFNAAENVNIEVTNADIDTFLTHLLKGRNLDYRRRGETVTIVLADEDVRTKKDIARTVTGVVKDANGVTIPGANVLEVGTTNGVATGIDGKFSIELITSQPSLRVTFVGYVAQEVDVTNNDYYEIIMEEDSEALEEVVVVGFGTQKKESLVSSVSTIKGEELRFPTRSLSNNLAGQVPGLIAVQRSGEPGYDNSEFWIRGISSFAGGTSPLVLVDGIPRDMNDIEPDEIETFTLLKDAAATAIYGAEGANGVVIITSKRGKNQKTQITYRGEYSVLQPTRLPEFLGSVDVMRLYNEGLTNEGQQPDYSDELIARYASGQDPDLYPNSNWMDLLRKTTNNTRHTLNFRGGGEKARYFVSGAYFSESGIFKSNPLADYDNNVGLKRYNLRSNVDIDVTPSTLLTVDLSGQYLETHYPGYKLAISNGSGVTELLKRITISSPHLVPMIYSDGTLASHPTPSSNRVNPYNLLMESGYENEWRSSLQSRVTLEQKLDIITKGLKIRGVVSYDSESKFISRRAKVPAQYRATGRDINGDLTFEQLINEEPFADPYESNLGSKNIYLETSLNYSRNFNEKHAVGGMFLYYQKERQVHNQALAYRKQAYIGRGTYIFDKRYSIEANFGITGSETFAKGYRYGFFPAVGVAWIVENEPFFTGMRDIVSGLKIRASIGRTGNDNTGGDRFLYRGTFTGGAGYPLGIGGTGALNNLGGFVEGRFEAPGLSWEIEEKRNVGIDLGLFEDRITFQADYFDNFRYNILLQRRTVGGAVGFREAPWQNYGKVSNKGIDASLQAREYFGEVRVGIRANFTFAKNKILEYDEVEQPHPWMNITGTSLRTNRLPIAERLYTEDDFDVTMEGGEAVYTLKEGLATSAWSSNLMPGDIKFMDLNGDGRFDNLDKKRGSGYPEVPEIIYGAGFNVEYQNFYINVFVQGAARATTILGADNNEGFFPFTWGVDESNVRKEALDRWTVENPSQDVMFPRMHPSAYWHNNQPSTWWQRSGAFVRLKNVELGYQFKKSLLNKIGVTTGRVYLMGNNIYVWDDIKMWDPEIGDQNAGLNYPVPRAFTFGLEFTL</sequence>
<keyword evidence="2 4" id="KW-0472">Membrane</keyword>
<dbReference type="Gene3D" id="2.60.40.1120">
    <property type="entry name" value="Carboxypeptidase-like, regulatory domain"/>
    <property type="match status" value="1"/>
</dbReference>
<comment type="similarity">
    <text evidence="4">Belongs to the TonB-dependent receptor family.</text>
</comment>
<dbReference type="Pfam" id="PF07660">
    <property type="entry name" value="STN"/>
    <property type="match status" value="1"/>
</dbReference>
<evidence type="ECO:0000259" key="5">
    <source>
        <dbReference type="Pfam" id="PF07660"/>
    </source>
</evidence>
<keyword evidence="8" id="KW-1185">Reference proteome</keyword>
<keyword evidence="7" id="KW-0675">Receptor</keyword>
<dbReference type="Gene3D" id="2.170.130.10">
    <property type="entry name" value="TonB-dependent receptor, plug domain"/>
    <property type="match status" value="1"/>
</dbReference>
<dbReference type="Pfam" id="PF13715">
    <property type="entry name" value="CarbopepD_reg_2"/>
    <property type="match status" value="1"/>
</dbReference>
<dbReference type="InterPro" id="IPR023997">
    <property type="entry name" value="TonB-dep_OMP_SusC/RagA_CS"/>
</dbReference>
<accession>A0A514CJ98</accession>
<comment type="subcellular location">
    <subcellularLocation>
        <location evidence="4">Cell outer membrane</location>
        <topology evidence="4">Multi-pass membrane protein</topology>
    </subcellularLocation>
</comment>
<dbReference type="InterPro" id="IPR008969">
    <property type="entry name" value="CarboxyPept-like_regulatory"/>
</dbReference>